<proteinExistence type="inferred from homology"/>
<dbReference type="PROSITE" id="PS50920">
    <property type="entry name" value="SOLCAR"/>
    <property type="match status" value="3"/>
</dbReference>
<evidence type="ECO:0000256" key="11">
    <source>
        <dbReference type="ARBA" id="ARBA00023136"/>
    </source>
</evidence>
<keyword evidence="8" id="KW-0106">Calcium</keyword>
<feature type="repeat" description="Solcar" evidence="12">
    <location>
        <begin position="399"/>
        <end position="488"/>
    </location>
</feature>
<keyword evidence="6" id="KW-0677">Repeat</keyword>
<keyword evidence="7" id="KW-0999">Mitochondrion inner membrane</keyword>
<organism evidence="16 17">
    <name type="scientific">Trichomonascus ciferrii</name>
    <dbReference type="NCBI Taxonomy" id="44093"/>
    <lineage>
        <taxon>Eukaryota</taxon>
        <taxon>Fungi</taxon>
        <taxon>Dikarya</taxon>
        <taxon>Ascomycota</taxon>
        <taxon>Saccharomycotina</taxon>
        <taxon>Dipodascomycetes</taxon>
        <taxon>Dipodascales</taxon>
        <taxon>Trichomonascaceae</taxon>
        <taxon>Trichomonascus</taxon>
        <taxon>Trichomonascus ciferrii complex</taxon>
    </lineage>
</organism>
<dbReference type="Gene3D" id="1.50.40.10">
    <property type="entry name" value="Mitochondrial carrier domain"/>
    <property type="match status" value="1"/>
</dbReference>
<feature type="repeat" description="Solcar" evidence="12">
    <location>
        <begin position="182"/>
        <end position="282"/>
    </location>
</feature>
<evidence type="ECO:0000313" key="16">
    <source>
        <dbReference type="EMBL" id="KAA8907209.1"/>
    </source>
</evidence>
<dbReference type="PANTHER" id="PTHR24089">
    <property type="entry name" value="SOLUTE CARRIER FAMILY 25"/>
    <property type="match status" value="1"/>
</dbReference>
<dbReference type="Pfam" id="PF13499">
    <property type="entry name" value="EF-hand_7"/>
    <property type="match status" value="2"/>
</dbReference>
<comment type="similarity">
    <text evidence="2 13">Belongs to the mitochondrial carrier (TC 2.A.29) family.</text>
</comment>
<feature type="repeat" description="Solcar" evidence="12">
    <location>
        <begin position="295"/>
        <end position="381"/>
    </location>
</feature>
<evidence type="ECO:0000256" key="10">
    <source>
        <dbReference type="ARBA" id="ARBA00023128"/>
    </source>
</evidence>
<dbReference type="SUPFAM" id="SSF103506">
    <property type="entry name" value="Mitochondrial carrier"/>
    <property type="match status" value="1"/>
</dbReference>
<feature type="transmembrane region" description="Helical" evidence="14">
    <location>
        <begin position="402"/>
        <end position="422"/>
    </location>
</feature>
<dbReference type="Proteomes" id="UP000761534">
    <property type="component" value="Unassembled WGS sequence"/>
</dbReference>
<dbReference type="GO" id="GO:0005743">
    <property type="term" value="C:mitochondrial inner membrane"/>
    <property type="evidence" value="ECO:0007669"/>
    <property type="project" value="UniProtKB-SubCell"/>
</dbReference>
<dbReference type="PRINTS" id="PR00926">
    <property type="entry name" value="MITOCARRIER"/>
</dbReference>
<dbReference type="InterPro" id="IPR011992">
    <property type="entry name" value="EF-hand-dom_pair"/>
</dbReference>
<dbReference type="InterPro" id="IPR002067">
    <property type="entry name" value="MCP"/>
</dbReference>
<dbReference type="Gene3D" id="1.10.238.10">
    <property type="entry name" value="EF-hand"/>
    <property type="match status" value="2"/>
</dbReference>
<dbReference type="Pfam" id="PF00153">
    <property type="entry name" value="Mito_carr"/>
    <property type="match status" value="3"/>
</dbReference>
<keyword evidence="11 12" id="KW-0472">Membrane</keyword>
<evidence type="ECO:0000256" key="9">
    <source>
        <dbReference type="ARBA" id="ARBA00022989"/>
    </source>
</evidence>
<dbReference type="InterPro" id="IPR018108">
    <property type="entry name" value="MCP_transmembrane"/>
</dbReference>
<dbReference type="InterPro" id="IPR018247">
    <property type="entry name" value="EF_Hand_1_Ca_BS"/>
</dbReference>
<feature type="domain" description="EF-hand" evidence="15">
    <location>
        <begin position="80"/>
        <end position="115"/>
    </location>
</feature>
<feature type="domain" description="EF-hand" evidence="15">
    <location>
        <begin position="11"/>
        <end position="46"/>
    </location>
</feature>
<feature type="transmembrane region" description="Helical" evidence="14">
    <location>
        <begin position="352"/>
        <end position="370"/>
    </location>
</feature>
<evidence type="ECO:0000256" key="6">
    <source>
        <dbReference type="ARBA" id="ARBA00022737"/>
    </source>
</evidence>
<name>A0A642UXG8_9ASCO</name>
<dbReference type="GO" id="GO:0055085">
    <property type="term" value="P:transmembrane transport"/>
    <property type="evidence" value="ECO:0007669"/>
    <property type="project" value="InterPro"/>
</dbReference>
<evidence type="ECO:0000256" key="14">
    <source>
        <dbReference type="SAM" id="Phobius"/>
    </source>
</evidence>
<dbReference type="OrthoDB" id="270584at2759"/>
<gene>
    <name evidence="16" type="ORF">TRICI_005028</name>
</gene>
<keyword evidence="4 12" id="KW-0812">Transmembrane</keyword>
<dbReference type="PROSITE" id="PS50222">
    <property type="entry name" value="EF_HAND_2"/>
    <property type="match status" value="3"/>
</dbReference>
<comment type="subcellular location">
    <subcellularLocation>
        <location evidence="1">Mitochondrion inner membrane</location>
        <topology evidence="1">Multi-pass membrane protein</topology>
    </subcellularLocation>
</comment>
<dbReference type="EMBL" id="SWFS01000385">
    <property type="protein sequence ID" value="KAA8907209.1"/>
    <property type="molecule type" value="Genomic_DNA"/>
</dbReference>
<dbReference type="SUPFAM" id="SSF47473">
    <property type="entry name" value="EF-hand"/>
    <property type="match status" value="1"/>
</dbReference>
<evidence type="ECO:0000256" key="2">
    <source>
        <dbReference type="ARBA" id="ARBA00006375"/>
    </source>
</evidence>
<evidence type="ECO:0000256" key="4">
    <source>
        <dbReference type="ARBA" id="ARBA00022692"/>
    </source>
</evidence>
<dbReference type="CDD" id="cd00051">
    <property type="entry name" value="EFh"/>
    <property type="match status" value="1"/>
</dbReference>
<dbReference type="VEuPathDB" id="FungiDB:TRICI_005028"/>
<feature type="domain" description="EF-hand" evidence="15">
    <location>
        <begin position="116"/>
        <end position="151"/>
    </location>
</feature>
<keyword evidence="9 14" id="KW-1133">Transmembrane helix</keyword>
<comment type="caution">
    <text evidence="16">The sequence shown here is derived from an EMBL/GenBank/DDBJ whole genome shotgun (WGS) entry which is preliminary data.</text>
</comment>
<evidence type="ECO:0000256" key="13">
    <source>
        <dbReference type="RuleBase" id="RU000488"/>
    </source>
</evidence>
<dbReference type="PROSITE" id="PS00018">
    <property type="entry name" value="EF_HAND_1"/>
    <property type="match status" value="1"/>
</dbReference>
<evidence type="ECO:0000256" key="7">
    <source>
        <dbReference type="ARBA" id="ARBA00022792"/>
    </source>
</evidence>
<dbReference type="GO" id="GO:0005509">
    <property type="term" value="F:calcium ion binding"/>
    <property type="evidence" value="ECO:0007669"/>
    <property type="project" value="InterPro"/>
</dbReference>
<dbReference type="SMART" id="SM00054">
    <property type="entry name" value="EFh"/>
    <property type="match status" value="3"/>
</dbReference>
<keyword evidence="5" id="KW-0479">Metal-binding</keyword>
<sequence>MKLDTRESVEEQERRYRRLFDSLDVRGADYLDASDLRRLLEQRYQPFDNMEEIVDELIVTIGQTSDGRVDFESFKKYMMDTEGILERTFETLDLKKDGMLDLQEIQDGFSKLDLNVDEQKVALFFSTLDLDEDGYISLEDWRYNLLFIPNRIGSPLEAAYIFFIEDMDLSSEGDVILSSETLNGVGYFLAGGLAGVVSRTCTAPFDRLKVFLIAQSGEPLKQQAGKAAAKAASPNSTILGALKHIWSLGGVRAFFVGNGLNVIKVFPESAMKFGSFEAAKRFFCTVEGVADPSELSRASTFLSGGIGGVLSQFTIYPIDTLKFRIQCSRPTPGQPLIKTTMQQMWREGGLSLFYRGVLVGVCGIFPFAALDLGTFSAMKRAYLAGQARKLGVEPSEVELGNMAVLTMGALSGSVGASAVYPINLLRTRLQAQGTAAHPYTYTGFMDVLRKTVARDGPRGLFRGLGPNLAKVAPAVSISYLVYENAKQTMNLA</sequence>
<keyword evidence="3 13" id="KW-0813">Transport</keyword>
<evidence type="ECO:0000256" key="1">
    <source>
        <dbReference type="ARBA" id="ARBA00004448"/>
    </source>
</evidence>
<evidence type="ECO:0000313" key="17">
    <source>
        <dbReference type="Proteomes" id="UP000761534"/>
    </source>
</evidence>
<dbReference type="AlphaFoldDB" id="A0A642UXG8"/>
<evidence type="ECO:0000256" key="5">
    <source>
        <dbReference type="ARBA" id="ARBA00022723"/>
    </source>
</evidence>
<protein>
    <recommendedName>
        <fullName evidence="15">EF-hand domain-containing protein</fullName>
    </recommendedName>
</protein>
<dbReference type="InterPro" id="IPR002048">
    <property type="entry name" value="EF_hand_dom"/>
</dbReference>
<dbReference type="FunFam" id="1.50.40.10:FF:000016">
    <property type="entry name" value="Solute carrier family 25 member 23"/>
    <property type="match status" value="1"/>
</dbReference>
<dbReference type="InterPro" id="IPR023395">
    <property type="entry name" value="MCP_dom_sf"/>
</dbReference>
<evidence type="ECO:0000256" key="3">
    <source>
        <dbReference type="ARBA" id="ARBA00022448"/>
    </source>
</evidence>
<evidence type="ECO:0000259" key="15">
    <source>
        <dbReference type="PROSITE" id="PS50222"/>
    </source>
</evidence>
<evidence type="ECO:0000256" key="12">
    <source>
        <dbReference type="PROSITE-ProRule" id="PRU00282"/>
    </source>
</evidence>
<accession>A0A642UXG8</accession>
<keyword evidence="17" id="KW-1185">Reference proteome</keyword>
<reference evidence="16" key="1">
    <citation type="journal article" date="2019" name="G3 (Bethesda)">
        <title>Genome Assemblies of Two Rare Opportunistic Yeast Pathogens: Diutina rugosa (syn. Candida rugosa) and Trichomonascus ciferrii (syn. Candida ciferrii).</title>
        <authorList>
            <person name="Mixao V."/>
            <person name="Saus E."/>
            <person name="Hansen A.P."/>
            <person name="Lass-Florl C."/>
            <person name="Gabaldon T."/>
        </authorList>
    </citation>
    <scope>NUCLEOTIDE SEQUENCE</scope>
    <source>
        <strain evidence="16">CBS 4856</strain>
    </source>
</reference>
<keyword evidence="10" id="KW-0496">Mitochondrion</keyword>
<evidence type="ECO:0000256" key="8">
    <source>
        <dbReference type="ARBA" id="ARBA00022837"/>
    </source>
</evidence>